<name>A0A9P9YVL8_9MUSC</name>
<organism evidence="2 3">
    <name type="scientific">Drosophila gunungcola</name>
    <name type="common">fruit fly</name>
    <dbReference type="NCBI Taxonomy" id="103775"/>
    <lineage>
        <taxon>Eukaryota</taxon>
        <taxon>Metazoa</taxon>
        <taxon>Ecdysozoa</taxon>
        <taxon>Arthropoda</taxon>
        <taxon>Hexapoda</taxon>
        <taxon>Insecta</taxon>
        <taxon>Pterygota</taxon>
        <taxon>Neoptera</taxon>
        <taxon>Endopterygota</taxon>
        <taxon>Diptera</taxon>
        <taxon>Brachycera</taxon>
        <taxon>Muscomorpha</taxon>
        <taxon>Ephydroidea</taxon>
        <taxon>Drosophilidae</taxon>
        <taxon>Drosophila</taxon>
        <taxon>Sophophora</taxon>
    </lineage>
</organism>
<protein>
    <submittedName>
        <fullName evidence="2">Uncharacterized protein</fullName>
    </submittedName>
</protein>
<sequence length="58" mass="6509">MPFVCLPKVLLLLQLSDSRYFGLVTYGYDGRRSSKQRQQGKLFAPHNFCNMAMAVPGG</sequence>
<evidence type="ECO:0000313" key="3">
    <source>
        <dbReference type="Proteomes" id="UP001059596"/>
    </source>
</evidence>
<evidence type="ECO:0000256" key="1">
    <source>
        <dbReference type="SAM" id="SignalP"/>
    </source>
</evidence>
<proteinExistence type="predicted"/>
<gene>
    <name evidence="2" type="ORF">M5D96_000062</name>
</gene>
<feature type="signal peptide" evidence="1">
    <location>
        <begin position="1"/>
        <end position="18"/>
    </location>
</feature>
<evidence type="ECO:0000313" key="2">
    <source>
        <dbReference type="EMBL" id="KAI8043916.1"/>
    </source>
</evidence>
<reference evidence="2" key="1">
    <citation type="journal article" date="2023" name="Genome Biol. Evol.">
        <title>Long-read-based Genome Assembly of Drosophila gunungcola Reveals Fewer Chemosensory Genes in Flower-breeding Species.</title>
        <authorList>
            <person name="Negi A."/>
            <person name="Liao B.Y."/>
            <person name="Yeh S.D."/>
        </authorList>
    </citation>
    <scope>NUCLEOTIDE SEQUENCE</scope>
    <source>
        <strain evidence="2">Sukarami</strain>
    </source>
</reference>
<keyword evidence="3" id="KW-1185">Reference proteome</keyword>
<dbReference type="EMBL" id="JAMKOV010000001">
    <property type="protein sequence ID" value="KAI8043916.1"/>
    <property type="molecule type" value="Genomic_DNA"/>
</dbReference>
<feature type="chain" id="PRO_5040239357" evidence="1">
    <location>
        <begin position="19"/>
        <end position="58"/>
    </location>
</feature>
<accession>A0A9P9YVL8</accession>
<dbReference type="Proteomes" id="UP001059596">
    <property type="component" value="Chromosome 3R"/>
</dbReference>
<dbReference type="AlphaFoldDB" id="A0A9P9YVL8"/>
<comment type="caution">
    <text evidence="2">The sequence shown here is derived from an EMBL/GenBank/DDBJ whole genome shotgun (WGS) entry which is preliminary data.</text>
</comment>
<keyword evidence="1" id="KW-0732">Signal</keyword>